<gene>
    <name evidence="3" type="ORF">A6F49_17045</name>
</gene>
<evidence type="ECO:0000259" key="2">
    <source>
        <dbReference type="Pfam" id="PF13400"/>
    </source>
</evidence>
<comment type="caution">
    <text evidence="3">The sequence shown here is derived from an EMBL/GenBank/DDBJ whole genome shotgun (WGS) entry which is preliminary data.</text>
</comment>
<protein>
    <recommendedName>
        <fullName evidence="2">Putative Flp pilus-assembly TadG-like N-terminal domain-containing protein</fullName>
    </recommendedName>
</protein>
<organism evidence="3 4">
    <name type="scientific">Enteractinococcus helveticum</name>
    <dbReference type="NCBI Taxonomy" id="1837282"/>
    <lineage>
        <taxon>Bacteria</taxon>
        <taxon>Bacillati</taxon>
        <taxon>Actinomycetota</taxon>
        <taxon>Actinomycetes</taxon>
        <taxon>Micrococcales</taxon>
        <taxon>Micrococcaceae</taxon>
    </lineage>
</organism>
<feature type="transmembrane region" description="Helical" evidence="1">
    <location>
        <begin position="12"/>
        <end position="36"/>
    </location>
</feature>
<feature type="domain" description="Putative Flp pilus-assembly TadG-like N-terminal" evidence="2">
    <location>
        <begin position="10"/>
        <end position="56"/>
    </location>
</feature>
<keyword evidence="1" id="KW-1133">Transmembrane helix</keyword>
<accession>A0A1B7LWZ1</accession>
<name>A0A1B7LWZ1_9MICC</name>
<reference evidence="3 4" key="1">
    <citation type="submission" date="2016-04" db="EMBL/GenBank/DDBJ databases">
        <title>First whole genome shotgun sequence of the bacterium Enteractinococcus sp. strain UASWS1574.</title>
        <authorList>
            <person name="Crovadore J."/>
            <person name="Chablais R."/>
            <person name="Lefort F."/>
        </authorList>
    </citation>
    <scope>NUCLEOTIDE SEQUENCE [LARGE SCALE GENOMIC DNA]</scope>
    <source>
        <strain evidence="3 4">UASWS1574</strain>
    </source>
</reference>
<dbReference type="Proteomes" id="UP000078292">
    <property type="component" value="Unassembled WGS sequence"/>
</dbReference>
<dbReference type="AlphaFoldDB" id="A0A1B7LWZ1"/>
<dbReference type="RefSeq" id="WP_043058540.1">
    <property type="nucleotide sequence ID" value="NZ_LXEY01000022.1"/>
</dbReference>
<dbReference type="STRING" id="1837282.A6F49_17045"/>
<evidence type="ECO:0000313" key="4">
    <source>
        <dbReference type="Proteomes" id="UP000078292"/>
    </source>
</evidence>
<dbReference type="Pfam" id="PF13400">
    <property type="entry name" value="Tad"/>
    <property type="match status" value="1"/>
</dbReference>
<keyword evidence="1" id="KW-0472">Membrane</keyword>
<sequence length="143" mass="15178">MTPQCQRDDGQTSIFVIGATVIILLFALTIAAIMSVTLQHRKLLSLADSAAQSAATAFTVADSESFTLTITQDTATNQVNQHLSNVEAADRFPNLRVDQVRVTGDTTVSVQLSATAHPPIVSWVLPAGVVVTTEGTARTQLTQ</sequence>
<keyword evidence="1" id="KW-0812">Transmembrane</keyword>
<proteinExistence type="predicted"/>
<dbReference type="EMBL" id="LXEY01000022">
    <property type="protein sequence ID" value="OAV59538.1"/>
    <property type="molecule type" value="Genomic_DNA"/>
</dbReference>
<evidence type="ECO:0000256" key="1">
    <source>
        <dbReference type="SAM" id="Phobius"/>
    </source>
</evidence>
<evidence type="ECO:0000313" key="3">
    <source>
        <dbReference type="EMBL" id="OAV59538.1"/>
    </source>
</evidence>
<keyword evidence="4" id="KW-1185">Reference proteome</keyword>
<dbReference type="OrthoDB" id="4869265at2"/>
<dbReference type="InterPro" id="IPR028087">
    <property type="entry name" value="Tad_N"/>
</dbReference>